<proteinExistence type="predicted"/>
<dbReference type="AlphaFoldDB" id="A0A1G8FJB9"/>
<dbReference type="EMBL" id="FNDQ01000017">
    <property type="protein sequence ID" value="SDH82201.1"/>
    <property type="molecule type" value="Genomic_DNA"/>
</dbReference>
<dbReference type="InterPro" id="IPR025272">
    <property type="entry name" value="SocA_Panacea"/>
</dbReference>
<evidence type="ECO:0000313" key="3">
    <source>
        <dbReference type="Proteomes" id="UP000243588"/>
    </source>
</evidence>
<feature type="domain" description="Antitoxin SocA-like Panacea" evidence="1">
    <location>
        <begin position="30"/>
        <end position="141"/>
    </location>
</feature>
<dbReference type="Pfam" id="PF13274">
    <property type="entry name" value="SocA_Panacea"/>
    <property type="match status" value="1"/>
</dbReference>
<sequence>MKKTNFNIEKAKASVLFIINNIGETDLLKIFKILYFAERNHLAKYGRFILNDDYVAMKNGPVPSKLYDLFKIVRGDLPKQESYNDFVNAFEVKDRYIVSALEKPDFDELSKSNIVCIEDAIRDNYSLTFEELSSKSHQYAWNNANRDDYMNFLDIATEGGANEEMIKYIIENKENSQLVVA</sequence>
<name>A0A1G8FJB9_9FLAO</name>
<accession>A0A1G8FJB9</accession>
<dbReference type="STRING" id="702745.SAMN05421818_11720"/>
<reference evidence="3" key="1">
    <citation type="submission" date="2016-10" db="EMBL/GenBank/DDBJ databases">
        <authorList>
            <person name="Varghese N."/>
            <person name="Submissions S."/>
        </authorList>
    </citation>
    <scope>NUCLEOTIDE SEQUENCE [LARGE SCALE GENOMIC DNA]</scope>
    <source>
        <strain evidence="3">DSM 23313</strain>
    </source>
</reference>
<dbReference type="RefSeq" id="WP_090409562.1">
    <property type="nucleotide sequence ID" value="NZ_FNDQ01000017.1"/>
</dbReference>
<dbReference type="Proteomes" id="UP000243588">
    <property type="component" value="Unassembled WGS sequence"/>
</dbReference>
<organism evidence="2 3">
    <name type="scientific">Myroides phaeus</name>
    <dbReference type="NCBI Taxonomy" id="702745"/>
    <lineage>
        <taxon>Bacteria</taxon>
        <taxon>Pseudomonadati</taxon>
        <taxon>Bacteroidota</taxon>
        <taxon>Flavobacteriia</taxon>
        <taxon>Flavobacteriales</taxon>
        <taxon>Flavobacteriaceae</taxon>
        <taxon>Myroides</taxon>
    </lineage>
</organism>
<protein>
    <recommendedName>
        <fullName evidence="1">Antitoxin SocA-like Panacea domain-containing protein</fullName>
    </recommendedName>
</protein>
<gene>
    <name evidence="2" type="ORF">SAMN05421818_11720</name>
</gene>
<evidence type="ECO:0000313" key="2">
    <source>
        <dbReference type="EMBL" id="SDH82201.1"/>
    </source>
</evidence>
<keyword evidence="3" id="KW-1185">Reference proteome</keyword>
<evidence type="ECO:0000259" key="1">
    <source>
        <dbReference type="Pfam" id="PF13274"/>
    </source>
</evidence>